<evidence type="ECO:0000313" key="2">
    <source>
        <dbReference type="Proteomes" id="UP000076727"/>
    </source>
</evidence>
<evidence type="ECO:0000313" key="1">
    <source>
        <dbReference type="EMBL" id="KZT65830.1"/>
    </source>
</evidence>
<dbReference type="Proteomes" id="UP000076727">
    <property type="component" value="Unassembled WGS sequence"/>
</dbReference>
<proteinExistence type="predicted"/>
<dbReference type="EMBL" id="KV429099">
    <property type="protein sequence ID" value="KZT65830.1"/>
    <property type="molecule type" value="Genomic_DNA"/>
</dbReference>
<accession>A0A165ML37</accession>
<dbReference type="AlphaFoldDB" id="A0A165ML37"/>
<reference evidence="1 2" key="1">
    <citation type="journal article" date="2016" name="Mol. Biol. Evol.">
        <title>Comparative Genomics of Early-Diverging Mushroom-Forming Fungi Provides Insights into the Origins of Lignocellulose Decay Capabilities.</title>
        <authorList>
            <person name="Nagy L.G."/>
            <person name="Riley R."/>
            <person name="Tritt A."/>
            <person name="Adam C."/>
            <person name="Daum C."/>
            <person name="Floudas D."/>
            <person name="Sun H."/>
            <person name="Yadav J.S."/>
            <person name="Pangilinan J."/>
            <person name="Larsson K.H."/>
            <person name="Matsuura K."/>
            <person name="Barry K."/>
            <person name="Labutti K."/>
            <person name="Kuo R."/>
            <person name="Ohm R.A."/>
            <person name="Bhattacharya S.S."/>
            <person name="Shirouzu T."/>
            <person name="Yoshinaga Y."/>
            <person name="Martin F.M."/>
            <person name="Grigoriev I.V."/>
            <person name="Hibbett D.S."/>
        </authorList>
    </citation>
    <scope>NUCLEOTIDE SEQUENCE [LARGE SCALE GENOMIC DNA]</scope>
    <source>
        <strain evidence="1 2">L-15889</strain>
    </source>
</reference>
<sequence>MHAPAGEGALGGASASTANNSAQPVGLALICEFTLGPQNSVWAPPRSLDGPQAVRRRRRPGAIWRSQGGRAVLAAWPRTQLIGHRVGVGEAGRALPPGPTPVDRCGVTAQPAAKATVASDAVVAAAFIAAAAGPRPCTVPYGVPTVPHRCSAVLPIAPSTPCALRPRCVLRDSRARGAAYVGERDLTTRGTRLQDAYVLACAPYTVGVRTWLRVRSGAAEGQACGGDDEIGKPL</sequence>
<organism evidence="1 2">
    <name type="scientific">Daedalea quercina L-15889</name>
    <dbReference type="NCBI Taxonomy" id="1314783"/>
    <lineage>
        <taxon>Eukaryota</taxon>
        <taxon>Fungi</taxon>
        <taxon>Dikarya</taxon>
        <taxon>Basidiomycota</taxon>
        <taxon>Agaricomycotina</taxon>
        <taxon>Agaricomycetes</taxon>
        <taxon>Polyporales</taxon>
        <taxon>Fomitopsis</taxon>
    </lineage>
</organism>
<gene>
    <name evidence="1" type="ORF">DAEQUDRAFT_496830</name>
</gene>
<name>A0A165ML37_9APHY</name>
<protein>
    <submittedName>
        <fullName evidence="1">Uncharacterized protein</fullName>
    </submittedName>
</protein>
<keyword evidence="2" id="KW-1185">Reference proteome</keyword>